<dbReference type="GO" id="GO:0005634">
    <property type="term" value="C:nucleus"/>
    <property type="evidence" value="ECO:0007669"/>
    <property type="project" value="TreeGrafter"/>
</dbReference>
<sequence>MPQQFCSLRCYECKIFQVHLTSKSKKWSCKICKRKQSYQKIYFEGSGANCRQHVQKANMLRAEIDEHNLMCGSSTKHKSPKLESERANEPGALSASKWAMFVADSTPKNSDSGDNELTQTQPTQTGKLKDNQPSIKSKTVFSQKNNQSSNKENSVYKQTASLLTRKRFHEHVDGGSNASRWLAYAVSSSSSE</sequence>
<feature type="region of interest" description="Disordered" evidence="1">
    <location>
        <begin position="71"/>
        <end position="158"/>
    </location>
</feature>
<name>A0A6F9DL88_9ASCI</name>
<gene>
    <name evidence="3" type="primary">Mrnip</name>
</gene>
<dbReference type="InterPro" id="IPR049472">
    <property type="entry name" value="MRNIP_N"/>
</dbReference>
<proteinExistence type="evidence at transcript level"/>
<evidence type="ECO:0000313" key="3">
    <source>
        <dbReference type="EMBL" id="CAB3263951.1"/>
    </source>
</evidence>
<reference evidence="3" key="1">
    <citation type="submission" date="2020-04" db="EMBL/GenBank/DDBJ databases">
        <authorList>
            <person name="Neveu A P."/>
        </authorList>
    </citation>
    <scope>NUCLEOTIDE SEQUENCE</scope>
    <source>
        <tissue evidence="3">Whole embryo</tissue>
    </source>
</reference>
<dbReference type="InterPro" id="IPR032739">
    <property type="entry name" value="MRNIP"/>
</dbReference>
<dbReference type="AlphaFoldDB" id="A0A6F9DL88"/>
<protein>
    <submittedName>
        <fullName evidence="3">MRN complex-interacting protein</fullName>
    </submittedName>
</protein>
<dbReference type="GO" id="GO:0007095">
    <property type="term" value="P:mitotic G2 DNA damage checkpoint signaling"/>
    <property type="evidence" value="ECO:0007669"/>
    <property type="project" value="TreeGrafter"/>
</dbReference>
<accession>A0A6F9DL88</accession>
<evidence type="ECO:0000259" key="2">
    <source>
        <dbReference type="Pfam" id="PF15749"/>
    </source>
</evidence>
<organism evidence="3">
    <name type="scientific">Phallusia mammillata</name>
    <dbReference type="NCBI Taxonomy" id="59560"/>
    <lineage>
        <taxon>Eukaryota</taxon>
        <taxon>Metazoa</taxon>
        <taxon>Chordata</taxon>
        <taxon>Tunicata</taxon>
        <taxon>Ascidiacea</taxon>
        <taxon>Phlebobranchia</taxon>
        <taxon>Ascidiidae</taxon>
        <taxon>Phallusia</taxon>
    </lineage>
</organism>
<feature type="domain" description="MRN complex-interacting protein N-terminal" evidence="2">
    <location>
        <begin position="8"/>
        <end position="88"/>
    </location>
</feature>
<dbReference type="GO" id="GO:0003682">
    <property type="term" value="F:chromatin binding"/>
    <property type="evidence" value="ECO:0007669"/>
    <property type="project" value="TreeGrafter"/>
</dbReference>
<feature type="compositionally biased region" description="Low complexity" evidence="1">
    <location>
        <begin position="142"/>
        <end position="153"/>
    </location>
</feature>
<dbReference type="EMBL" id="LR788089">
    <property type="protein sequence ID" value="CAB3263951.1"/>
    <property type="molecule type" value="mRNA"/>
</dbReference>
<dbReference type="Pfam" id="PF15749">
    <property type="entry name" value="MRNIP"/>
    <property type="match status" value="1"/>
</dbReference>
<feature type="compositionally biased region" description="Polar residues" evidence="1">
    <location>
        <begin position="106"/>
        <end position="141"/>
    </location>
</feature>
<dbReference type="PANTHER" id="PTHR15863">
    <property type="entry name" value="MRN COMPLEX-INTERACTING PROTEIN"/>
    <property type="match status" value="1"/>
</dbReference>
<dbReference type="PANTHER" id="PTHR15863:SF2">
    <property type="entry name" value="MRN COMPLEX-INTERACTING PROTEIN"/>
    <property type="match status" value="1"/>
</dbReference>
<evidence type="ECO:0000256" key="1">
    <source>
        <dbReference type="SAM" id="MobiDB-lite"/>
    </source>
</evidence>